<reference evidence="1" key="1">
    <citation type="submission" date="2020-05" db="EMBL/GenBank/DDBJ databases">
        <authorList>
            <person name="Chiriac C."/>
            <person name="Salcher M."/>
            <person name="Ghai R."/>
            <person name="Kavagutti S V."/>
        </authorList>
    </citation>
    <scope>NUCLEOTIDE SEQUENCE</scope>
</reference>
<proteinExistence type="predicted"/>
<evidence type="ECO:0000313" key="1">
    <source>
        <dbReference type="EMBL" id="CAB4212254.1"/>
    </source>
</evidence>
<dbReference type="EMBL" id="LR798383">
    <property type="protein sequence ID" value="CAB5228165.1"/>
    <property type="molecule type" value="Genomic_DNA"/>
</dbReference>
<gene>
    <name evidence="1" type="ORF">UFOVP1437_5</name>
    <name evidence="2" type="ORF">UFOVP1531_59</name>
</gene>
<name>A0A6J5SDL7_9CAUD</name>
<evidence type="ECO:0008006" key="3">
    <source>
        <dbReference type="Google" id="ProtNLM"/>
    </source>
</evidence>
<dbReference type="Pfam" id="PF11351">
    <property type="entry name" value="GTA_holin_3TM"/>
    <property type="match status" value="1"/>
</dbReference>
<accession>A0A6J5SDL7</accession>
<dbReference type="EMBL" id="LR797382">
    <property type="protein sequence ID" value="CAB4212254.1"/>
    <property type="molecule type" value="Genomic_DNA"/>
</dbReference>
<dbReference type="InterPro" id="IPR021497">
    <property type="entry name" value="GTA_holin_3TM"/>
</dbReference>
<sequence>MGSILGGLISALGSIFGSFFSTKVKQGEVIGTAVEAISTLASSNAERERAAALVVAAEAQSDSWLARNWRPMTMAIFVGLIVARFFGLVPSHMSPAEYDRLWDLVEVGMGGYVVSRSVEKIVAGLNLSSVLKKYLDQLTLDKR</sequence>
<protein>
    <recommendedName>
        <fullName evidence="3">Holin of 3TMs, for gene-transfer release</fullName>
    </recommendedName>
</protein>
<organism evidence="1">
    <name type="scientific">uncultured Caudovirales phage</name>
    <dbReference type="NCBI Taxonomy" id="2100421"/>
    <lineage>
        <taxon>Viruses</taxon>
        <taxon>Duplodnaviria</taxon>
        <taxon>Heunggongvirae</taxon>
        <taxon>Uroviricota</taxon>
        <taxon>Caudoviricetes</taxon>
        <taxon>Peduoviridae</taxon>
        <taxon>Maltschvirus</taxon>
        <taxon>Maltschvirus maltsch</taxon>
    </lineage>
</organism>
<evidence type="ECO:0000313" key="2">
    <source>
        <dbReference type="EMBL" id="CAB5228165.1"/>
    </source>
</evidence>